<accession>A0A6L2P8E5</accession>
<reference evidence="2" key="1">
    <citation type="journal article" date="2019" name="Sci. Rep.">
        <title>Draft genome of Tanacetum cinerariifolium, the natural source of mosquito coil.</title>
        <authorList>
            <person name="Yamashiro T."/>
            <person name="Shiraishi A."/>
            <person name="Satake H."/>
            <person name="Nakayama K."/>
        </authorList>
    </citation>
    <scope>NUCLEOTIDE SEQUENCE</scope>
</reference>
<dbReference type="AlphaFoldDB" id="A0A6L2P8E5"/>
<proteinExistence type="predicted"/>
<keyword evidence="1" id="KW-0175">Coiled coil</keyword>
<feature type="coiled-coil region" evidence="1">
    <location>
        <begin position="819"/>
        <end position="846"/>
    </location>
</feature>
<organism evidence="2">
    <name type="scientific">Tanacetum cinerariifolium</name>
    <name type="common">Dalmatian daisy</name>
    <name type="synonym">Chrysanthemum cinerariifolium</name>
    <dbReference type="NCBI Taxonomy" id="118510"/>
    <lineage>
        <taxon>Eukaryota</taxon>
        <taxon>Viridiplantae</taxon>
        <taxon>Streptophyta</taxon>
        <taxon>Embryophyta</taxon>
        <taxon>Tracheophyta</taxon>
        <taxon>Spermatophyta</taxon>
        <taxon>Magnoliopsida</taxon>
        <taxon>eudicotyledons</taxon>
        <taxon>Gunneridae</taxon>
        <taxon>Pentapetalae</taxon>
        <taxon>asterids</taxon>
        <taxon>campanulids</taxon>
        <taxon>Asterales</taxon>
        <taxon>Asteraceae</taxon>
        <taxon>Asteroideae</taxon>
        <taxon>Anthemideae</taxon>
        <taxon>Anthemidinae</taxon>
        <taxon>Tanacetum</taxon>
    </lineage>
</organism>
<evidence type="ECO:0000313" key="2">
    <source>
        <dbReference type="EMBL" id="GEU93094.1"/>
    </source>
</evidence>
<dbReference type="EMBL" id="BKCJ010010775">
    <property type="protein sequence ID" value="GEU93094.1"/>
    <property type="molecule type" value="Genomic_DNA"/>
</dbReference>
<evidence type="ECO:0008006" key="3">
    <source>
        <dbReference type="Google" id="ProtNLM"/>
    </source>
</evidence>
<evidence type="ECO:0000256" key="1">
    <source>
        <dbReference type="SAM" id="Coils"/>
    </source>
</evidence>
<comment type="caution">
    <text evidence="2">The sequence shown here is derived from an EMBL/GenBank/DDBJ whole genome shotgun (WGS) entry which is preliminary data.</text>
</comment>
<gene>
    <name evidence="2" type="ORF">Tci_065072</name>
</gene>
<sequence>MGGRAWAPGKTGTRVPRGPLEIKKYVLNNNDMQVDGAAGYRQVKVLEFFNCPGPRQGVEDIRELLHKVELQGAQGGRKVEVFQVSNDDTAVAQRRLEDKQPEEKTNTDCLVKEQEKEYQTRWKIKTGNVLDFFNQRSTQQCTPPNIWVAEDTTMSTYLVNRSSLSAIGFIKPIDMLGIFGWLASIKKGRLEPVKVKCIIRVYHKTIVGNKLCRLDDVTSKVVLYRNMGFNESGIQENFYWFWCREQHLACGLFGYREDINEAAFAVVVVEKIYAHELSTFNNTVACEAEIGSTKSFLKREFDMKDLEEAKKILGMKIVRDRSRKILRVSQSGYISKILNNFRIDNGKSVQMPMGGHFKLSLKDCPIRDCAVERMTYLQVFVDFDYAMGRSIKMYEFMILGCAGSLKANLQHMEALSTTEAGYMTFTEAWKKKMWLKGLLTESRYELRLVAGIATGALVKGGSRSEVPTQVKVAAYCMNNLDSRKLVDFIKLPMKICLIEGYEVCTVSVTIGKSYKVEVLIIVDDIDECHILLGRPLQCELAKPDVKVKEKVAMVPPKVTLQLPKLEVKVEEKIVMVPPKVTPQLPKLEVKVEEKIVKSEVFEDHIEKIKNLQSYKQHDDNISPLSFGTTNKVGEAAAGLLEAALGAAELEGAAVGAAEAEEAAAAEAVAAEAATLESEEGLEATVKAEAEAVEAAEESAGLGARLGARLGSALGRTIETGINKALKVLQVLKANAGNLLLLFGAIQLIPTAYRKVIAGWLMNLANMGIKLVLVAYDFNGSSGSEEGKKVAKSAQEVVNGLHETARKLTVDSPSKVPINKEMHETVMKKIKQNLESDKQEMEKMTNILGEMDTIMKKHVDNHSHDGQQNHVTS</sequence>
<name>A0A6L2P8E5_TANCI</name>
<protein>
    <recommendedName>
        <fullName evidence="3">Reverse transcriptase Ty1/copia-type domain-containing protein</fullName>
    </recommendedName>
</protein>